<dbReference type="Proteomes" id="UP000824120">
    <property type="component" value="Chromosome 7"/>
</dbReference>
<protein>
    <submittedName>
        <fullName evidence="1">Uncharacterized protein</fullName>
    </submittedName>
</protein>
<sequence length="168" mass="18714">MSLITNGTLSGMAFEEERATGELYFVLPTKAIIKSAWRRGGRSSSGIGSEWRSTLPVFWRREIREGIGTSATYRFPCLIFRLCETLKCRHGVMARLIHLRGALDIGLIRDEANVVAHHEPRLRYLLWVPTLRRQGSSTEAASMGLALPVTRGWILLLSLGESEVTSSG</sequence>
<accession>A0A9J5Y5Y5</accession>
<dbReference type="EMBL" id="JACXVP010000007">
    <property type="protein sequence ID" value="KAG5594470.1"/>
    <property type="molecule type" value="Genomic_DNA"/>
</dbReference>
<evidence type="ECO:0000313" key="1">
    <source>
        <dbReference type="EMBL" id="KAG5594470.1"/>
    </source>
</evidence>
<name>A0A9J5Y5Y5_SOLCO</name>
<reference evidence="1 2" key="1">
    <citation type="submission" date="2020-09" db="EMBL/GenBank/DDBJ databases">
        <title>De no assembly of potato wild relative species, Solanum commersonii.</title>
        <authorList>
            <person name="Cho K."/>
        </authorList>
    </citation>
    <scope>NUCLEOTIDE SEQUENCE [LARGE SCALE GENOMIC DNA]</scope>
    <source>
        <strain evidence="1">LZ3.2</strain>
        <tissue evidence="1">Leaf</tissue>
    </source>
</reference>
<organism evidence="1 2">
    <name type="scientific">Solanum commersonii</name>
    <name type="common">Commerson's wild potato</name>
    <name type="synonym">Commerson's nightshade</name>
    <dbReference type="NCBI Taxonomy" id="4109"/>
    <lineage>
        <taxon>Eukaryota</taxon>
        <taxon>Viridiplantae</taxon>
        <taxon>Streptophyta</taxon>
        <taxon>Embryophyta</taxon>
        <taxon>Tracheophyta</taxon>
        <taxon>Spermatophyta</taxon>
        <taxon>Magnoliopsida</taxon>
        <taxon>eudicotyledons</taxon>
        <taxon>Gunneridae</taxon>
        <taxon>Pentapetalae</taxon>
        <taxon>asterids</taxon>
        <taxon>lamiids</taxon>
        <taxon>Solanales</taxon>
        <taxon>Solanaceae</taxon>
        <taxon>Solanoideae</taxon>
        <taxon>Solaneae</taxon>
        <taxon>Solanum</taxon>
    </lineage>
</organism>
<comment type="caution">
    <text evidence="1">The sequence shown here is derived from an EMBL/GenBank/DDBJ whole genome shotgun (WGS) entry which is preliminary data.</text>
</comment>
<dbReference type="AlphaFoldDB" id="A0A9J5Y5Y5"/>
<keyword evidence="2" id="KW-1185">Reference proteome</keyword>
<evidence type="ECO:0000313" key="2">
    <source>
        <dbReference type="Proteomes" id="UP000824120"/>
    </source>
</evidence>
<gene>
    <name evidence="1" type="ORF">H5410_035702</name>
</gene>
<proteinExistence type="predicted"/>